<dbReference type="RefSeq" id="WP_040754150.1">
    <property type="nucleotide sequence ID" value="NZ_JACHIT010000002.1"/>
</dbReference>
<protein>
    <submittedName>
        <fullName evidence="2">Uncharacterized protein</fullName>
    </submittedName>
</protein>
<evidence type="ECO:0000313" key="3">
    <source>
        <dbReference type="Proteomes" id="UP000540412"/>
    </source>
</evidence>
<proteinExistence type="predicted"/>
<comment type="caution">
    <text evidence="2">The sequence shown here is derived from an EMBL/GenBank/DDBJ whole genome shotgun (WGS) entry which is preliminary data.</text>
</comment>
<feature type="region of interest" description="Disordered" evidence="1">
    <location>
        <begin position="36"/>
        <end position="67"/>
    </location>
</feature>
<accession>A0A7W9PII0</accession>
<evidence type="ECO:0000256" key="1">
    <source>
        <dbReference type="SAM" id="MobiDB-lite"/>
    </source>
</evidence>
<dbReference type="Proteomes" id="UP000540412">
    <property type="component" value="Unassembled WGS sequence"/>
</dbReference>
<name>A0A7W9PII0_9NOCA</name>
<feature type="region of interest" description="Disordered" evidence="1">
    <location>
        <begin position="1"/>
        <end position="24"/>
    </location>
</feature>
<keyword evidence="3" id="KW-1185">Reference proteome</keyword>
<reference evidence="2 3" key="1">
    <citation type="submission" date="2020-08" db="EMBL/GenBank/DDBJ databases">
        <title>Sequencing the genomes of 1000 actinobacteria strains.</title>
        <authorList>
            <person name="Klenk H.-P."/>
        </authorList>
    </citation>
    <scope>NUCLEOTIDE SEQUENCE [LARGE SCALE GENOMIC DNA]</scope>
    <source>
        <strain evidence="2 3">DSM 43582</strain>
    </source>
</reference>
<sequence length="67" mass="7509">MKLLVDRQRVRENPGMHNADGRDIGERLLDVQIVGGERVRSRGEQVEDTDPVGAQSHRQRAHPGESP</sequence>
<evidence type="ECO:0000313" key="2">
    <source>
        <dbReference type="EMBL" id="MBB5916692.1"/>
    </source>
</evidence>
<dbReference type="AlphaFoldDB" id="A0A7W9PII0"/>
<dbReference type="EMBL" id="JACHIT010000002">
    <property type="protein sequence ID" value="MBB5916692.1"/>
    <property type="molecule type" value="Genomic_DNA"/>
</dbReference>
<gene>
    <name evidence="2" type="ORF">BJY24_005604</name>
</gene>
<organism evidence="2 3">
    <name type="scientific">Nocardia transvalensis</name>
    <dbReference type="NCBI Taxonomy" id="37333"/>
    <lineage>
        <taxon>Bacteria</taxon>
        <taxon>Bacillati</taxon>
        <taxon>Actinomycetota</taxon>
        <taxon>Actinomycetes</taxon>
        <taxon>Mycobacteriales</taxon>
        <taxon>Nocardiaceae</taxon>
        <taxon>Nocardia</taxon>
    </lineage>
</organism>